<sequence>MNIQIKFQSYEEMLLSIERMYIMEYSPVARKISKERSENTAIALENTQHLMTAYPENNKQPYLSPTSRYPI</sequence>
<protein>
    <submittedName>
        <fullName evidence="1">Uncharacterized protein</fullName>
    </submittedName>
</protein>
<proteinExistence type="predicted"/>
<keyword evidence="2" id="KW-1185">Reference proteome</keyword>
<reference evidence="1" key="1">
    <citation type="submission" date="2023-08" db="EMBL/GenBank/DDBJ databases">
        <authorList>
            <person name="Alioto T."/>
            <person name="Alioto T."/>
            <person name="Gomez Garrido J."/>
        </authorList>
    </citation>
    <scope>NUCLEOTIDE SEQUENCE</scope>
</reference>
<evidence type="ECO:0000313" key="1">
    <source>
        <dbReference type="EMBL" id="CAI9731901.1"/>
    </source>
</evidence>
<gene>
    <name evidence="1" type="ORF">OCTVUL_1B018742</name>
</gene>
<name>A0AA36FAI8_OCTVU</name>
<evidence type="ECO:0000313" key="2">
    <source>
        <dbReference type="Proteomes" id="UP001162480"/>
    </source>
</evidence>
<dbReference type="Proteomes" id="UP001162480">
    <property type="component" value="Chromosome 13"/>
</dbReference>
<dbReference type="EMBL" id="OX597826">
    <property type="protein sequence ID" value="CAI9731901.1"/>
    <property type="molecule type" value="Genomic_DNA"/>
</dbReference>
<dbReference type="AlphaFoldDB" id="A0AA36FAI8"/>
<accession>A0AA36FAI8</accession>
<organism evidence="1 2">
    <name type="scientific">Octopus vulgaris</name>
    <name type="common">Common octopus</name>
    <dbReference type="NCBI Taxonomy" id="6645"/>
    <lineage>
        <taxon>Eukaryota</taxon>
        <taxon>Metazoa</taxon>
        <taxon>Spiralia</taxon>
        <taxon>Lophotrochozoa</taxon>
        <taxon>Mollusca</taxon>
        <taxon>Cephalopoda</taxon>
        <taxon>Coleoidea</taxon>
        <taxon>Octopodiformes</taxon>
        <taxon>Octopoda</taxon>
        <taxon>Incirrata</taxon>
        <taxon>Octopodidae</taxon>
        <taxon>Octopus</taxon>
    </lineage>
</organism>